<dbReference type="SUPFAM" id="SSF56645">
    <property type="entry name" value="Acyl-CoA dehydrogenase NM domain-like"/>
    <property type="match status" value="1"/>
</dbReference>
<dbReference type="Gene3D" id="2.40.110.10">
    <property type="entry name" value="Butyryl-CoA Dehydrogenase, subunit A, domain 2"/>
    <property type="match status" value="1"/>
</dbReference>
<reference evidence="4 5" key="1">
    <citation type="submission" date="2016-06" db="EMBL/GenBank/DDBJ databases">
        <authorList>
            <person name="Kjaerup R.B."/>
            <person name="Dalgaard T.S."/>
            <person name="Juul-Madsen H.R."/>
        </authorList>
    </citation>
    <scope>NUCLEOTIDE SEQUENCE [LARGE SCALE GENOMIC DNA]</scope>
    <source>
        <strain evidence="4 5">DSM 43818</strain>
    </source>
</reference>
<sequence length="520" mass="54754">MTAAGPEVVTVNVALETVWDAVNDVALWPSPLDDASTVHLLRQTRDSRELEISVGTGTWVLRQTLDPGPRTTDPAARTTTFGVRDAAASTAGWQRLVLRAVPGGTELRSETEGDPPPLTLPVARLAEQLRDVPAPAPVDDPRAAARGLADQIAASAARHCRAHTLSGGLVAQLRAAGLYTMGLPRSLGGRQSDFRTIVDVVEELSRADGATGWHVLTGNTNAFLAWLDPAVAKGLLAGAPSPALAGSTAPNGRGTRREDGGFRVSGRWPLCSGSTHAGVLMAGFLVDGDPPGPGPLPPARVGFFPAEAATLLGTWRPMGLEATGSHDLELAGLDIPAEATAAPHVEPARHDGELYRLTPYNILMVLLAGFPLGIMRRAVDDATALARTKFRAGSRSPMIDDPETVSTLLDAESALRAARALVHETFDEAWQALAAGDQLSDRQRAAIAMAAGHALRRGREVATAMLRLGGTGALNLDHPLQRCLRDVHAAGQHVGFGDDLRQRVGRTFLGLETSPALHQV</sequence>
<feature type="domain" description="Acyl-CoA dehydrogenase/oxidase N-terminal" evidence="2">
    <location>
        <begin position="143"/>
        <end position="220"/>
    </location>
</feature>
<dbReference type="SUPFAM" id="SSF47203">
    <property type="entry name" value="Acyl-CoA dehydrogenase C-terminal domain-like"/>
    <property type="match status" value="1"/>
</dbReference>
<gene>
    <name evidence="4" type="ORF">GA0070616_5290</name>
</gene>
<proteinExistence type="predicted"/>
<dbReference type="AlphaFoldDB" id="A0A1C6T1H9"/>
<dbReference type="GO" id="GO:0050660">
    <property type="term" value="F:flavin adenine dinucleotide binding"/>
    <property type="evidence" value="ECO:0007669"/>
    <property type="project" value="InterPro"/>
</dbReference>
<dbReference type="InterPro" id="IPR023393">
    <property type="entry name" value="START-like_dom_sf"/>
</dbReference>
<protein>
    <submittedName>
        <fullName evidence="4">Acyl-CoA dehydrogenase</fullName>
    </submittedName>
</protein>
<dbReference type="InterPro" id="IPR009100">
    <property type="entry name" value="AcylCoA_DH/oxidase_NM_dom_sf"/>
</dbReference>
<dbReference type="InterPro" id="IPR036250">
    <property type="entry name" value="AcylCo_DH-like_C"/>
</dbReference>
<name>A0A1C6T1H9_9ACTN</name>
<dbReference type="Gene3D" id="1.10.540.10">
    <property type="entry name" value="Acyl-CoA dehydrogenase/oxidase, N-terminal domain"/>
    <property type="match status" value="1"/>
</dbReference>
<dbReference type="Proteomes" id="UP000199699">
    <property type="component" value="Unassembled WGS sequence"/>
</dbReference>
<dbReference type="InterPro" id="IPR037069">
    <property type="entry name" value="AcylCoA_DH/ox_N_sf"/>
</dbReference>
<dbReference type="PANTHER" id="PTHR43884">
    <property type="entry name" value="ACYL-COA DEHYDROGENASE"/>
    <property type="match status" value="1"/>
</dbReference>
<dbReference type="PANTHER" id="PTHR43884:SF12">
    <property type="entry name" value="ISOVALERYL-COA DEHYDROGENASE, MITOCHONDRIAL-RELATED"/>
    <property type="match status" value="1"/>
</dbReference>
<dbReference type="Gene3D" id="3.30.530.20">
    <property type="match status" value="1"/>
</dbReference>
<accession>A0A1C6T1H9</accession>
<dbReference type="Pfam" id="PF08028">
    <property type="entry name" value="Acyl-CoA_dh_2"/>
    <property type="match status" value="1"/>
</dbReference>
<evidence type="ECO:0000313" key="5">
    <source>
        <dbReference type="Proteomes" id="UP000199699"/>
    </source>
</evidence>
<dbReference type="STRING" id="145857.GA0070616_5290"/>
<dbReference type="SUPFAM" id="SSF55961">
    <property type="entry name" value="Bet v1-like"/>
    <property type="match status" value="1"/>
</dbReference>
<dbReference type="EMBL" id="FMHT01000003">
    <property type="protein sequence ID" value="SCL35680.1"/>
    <property type="molecule type" value="Genomic_DNA"/>
</dbReference>
<evidence type="ECO:0000259" key="3">
    <source>
        <dbReference type="Pfam" id="PF08028"/>
    </source>
</evidence>
<evidence type="ECO:0000256" key="1">
    <source>
        <dbReference type="ARBA" id="ARBA00023002"/>
    </source>
</evidence>
<dbReference type="RefSeq" id="WP_175440208.1">
    <property type="nucleotide sequence ID" value="NZ_FMHT01000003.1"/>
</dbReference>
<keyword evidence="5" id="KW-1185">Reference proteome</keyword>
<feature type="domain" description="Acyl-CoA dehydrogenase C-terminal" evidence="3">
    <location>
        <begin position="367"/>
        <end position="496"/>
    </location>
</feature>
<dbReference type="InterPro" id="IPR013786">
    <property type="entry name" value="AcylCoA_DH/ox_N"/>
</dbReference>
<organism evidence="4 5">
    <name type="scientific">Micromonospora nigra</name>
    <dbReference type="NCBI Taxonomy" id="145857"/>
    <lineage>
        <taxon>Bacteria</taxon>
        <taxon>Bacillati</taxon>
        <taxon>Actinomycetota</taxon>
        <taxon>Actinomycetes</taxon>
        <taxon>Micromonosporales</taxon>
        <taxon>Micromonosporaceae</taxon>
        <taxon>Micromonospora</taxon>
    </lineage>
</organism>
<evidence type="ECO:0000259" key="2">
    <source>
        <dbReference type="Pfam" id="PF02771"/>
    </source>
</evidence>
<dbReference type="Gene3D" id="1.20.140.10">
    <property type="entry name" value="Butyryl-CoA Dehydrogenase, subunit A, domain 3"/>
    <property type="match status" value="1"/>
</dbReference>
<dbReference type="Pfam" id="PF02771">
    <property type="entry name" value="Acyl-CoA_dh_N"/>
    <property type="match status" value="1"/>
</dbReference>
<evidence type="ECO:0000313" key="4">
    <source>
        <dbReference type="EMBL" id="SCL35680.1"/>
    </source>
</evidence>
<dbReference type="InterPro" id="IPR013107">
    <property type="entry name" value="Acyl-CoA_DH_C"/>
</dbReference>
<keyword evidence="1" id="KW-0560">Oxidoreductase</keyword>
<dbReference type="InterPro" id="IPR046373">
    <property type="entry name" value="Acyl-CoA_Oxase/DH_mid-dom_sf"/>
</dbReference>
<dbReference type="GO" id="GO:0008470">
    <property type="term" value="F:3-methylbutanoyl-CoA dehydrogenase activity"/>
    <property type="evidence" value="ECO:0007669"/>
    <property type="project" value="TreeGrafter"/>
</dbReference>
<dbReference type="GO" id="GO:0006552">
    <property type="term" value="P:L-leucine catabolic process"/>
    <property type="evidence" value="ECO:0007669"/>
    <property type="project" value="TreeGrafter"/>
</dbReference>